<reference evidence="2 3" key="1">
    <citation type="journal article" date="2009" name="Nature">
        <title>The Sorghum bicolor genome and the diversification of grasses.</title>
        <authorList>
            <person name="Paterson A.H."/>
            <person name="Bowers J.E."/>
            <person name="Bruggmann R."/>
            <person name="Dubchak I."/>
            <person name="Grimwood J."/>
            <person name="Gundlach H."/>
            <person name="Haberer G."/>
            <person name="Hellsten U."/>
            <person name="Mitros T."/>
            <person name="Poliakov A."/>
            <person name="Schmutz J."/>
            <person name="Spannagl M."/>
            <person name="Tang H."/>
            <person name="Wang X."/>
            <person name="Wicker T."/>
            <person name="Bharti A.K."/>
            <person name="Chapman J."/>
            <person name="Feltus F.A."/>
            <person name="Gowik U."/>
            <person name="Grigoriev I.V."/>
            <person name="Lyons E."/>
            <person name="Maher C.A."/>
            <person name="Martis M."/>
            <person name="Narechania A."/>
            <person name="Otillar R.P."/>
            <person name="Penning B.W."/>
            <person name="Salamov A.A."/>
            <person name="Wang Y."/>
            <person name="Zhang L."/>
            <person name="Carpita N.C."/>
            <person name="Freeling M."/>
            <person name="Gingle A.R."/>
            <person name="Hash C.T."/>
            <person name="Keller B."/>
            <person name="Klein P."/>
            <person name="Kresovich S."/>
            <person name="McCann M.C."/>
            <person name="Ming R."/>
            <person name="Peterson D.G."/>
            <person name="Mehboob-ur-Rahman"/>
            <person name="Ware D."/>
            <person name="Westhoff P."/>
            <person name="Mayer K.F."/>
            <person name="Messing J."/>
            <person name="Rokhsar D.S."/>
        </authorList>
    </citation>
    <scope>NUCLEOTIDE SEQUENCE [LARGE SCALE GENOMIC DNA]</scope>
    <source>
        <strain evidence="3">cv. BTx623</strain>
    </source>
</reference>
<reference evidence="3" key="2">
    <citation type="journal article" date="2018" name="Plant J.">
        <title>The Sorghum bicolor reference genome: improved assembly, gene annotations, a transcriptome atlas, and signatures of genome organization.</title>
        <authorList>
            <person name="McCormick R.F."/>
            <person name="Truong S.K."/>
            <person name="Sreedasyam A."/>
            <person name="Jenkins J."/>
            <person name="Shu S."/>
            <person name="Sims D."/>
            <person name="Kennedy M."/>
            <person name="Amirebrahimi M."/>
            <person name="Weers B.D."/>
            <person name="McKinley B."/>
            <person name="Mattison A."/>
            <person name="Morishige D.T."/>
            <person name="Grimwood J."/>
            <person name="Schmutz J."/>
            <person name="Mullet J.E."/>
        </authorList>
    </citation>
    <scope>NUCLEOTIDE SEQUENCE [LARGE SCALE GENOMIC DNA]</scope>
    <source>
        <strain evidence="3">cv. BTx623</strain>
    </source>
</reference>
<dbReference type="Proteomes" id="UP000000768">
    <property type="component" value="Chromosome 4"/>
</dbReference>
<gene>
    <name evidence="2" type="ORF">SORBI_3004G071600</name>
</gene>
<name>A0A194YP90_SORBI</name>
<dbReference type="ExpressionAtlas" id="A0A194YP90">
    <property type="expression patterns" value="baseline"/>
</dbReference>
<dbReference type="Gramene" id="KXG29655">
    <property type="protein sequence ID" value="KXG29655"/>
    <property type="gene ID" value="SORBI_3004G071600"/>
</dbReference>
<feature type="region of interest" description="Disordered" evidence="1">
    <location>
        <begin position="128"/>
        <end position="149"/>
    </location>
</feature>
<feature type="compositionally biased region" description="Basic residues" evidence="1">
    <location>
        <begin position="17"/>
        <end position="45"/>
    </location>
</feature>
<dbReference type="EMBL" id="CM000763">
    <property type="protein sequence ID" value="KXG29655.1"/>
    <property type="molecule type" value="Genomic_DNA"/>
</dbReference>
<keyword evidence="3" id="KW-1185">Reference proteome</keyword>
<evidence type="ECO:0000256" key="1">
    <source>
        <dbReference type="SAM" id="MobiDB-lite"/>
    </source>
</evidence>
<evidence type="ECO:0000313" key="2">
    <source>
        <dbReference type="EMBL" id="KXG29655.1"/>
    </source>
</evidence>
<accession>A0A194YP90</accession>
<feature type="compositionally biased region" description="Polar residues" evidence="1">
    <location>
        <begin position="1"/>
        <end position="12"/>
    </location>
</feature>
<proteinExistence type="predicted"/>
<evidence type="ECO:0000313" key="3">
    <source>
        <dbReference type="Proteomes" id="UP000000768"/>
    </source>
</evidence>
<feature type="region of interest" description="Disordered" evidence="1">
    <location>
        <begin position="1"/>
        <end position="45"/>
    </location>
</feature>
<sequence>MINQPTNSSIFGPSSYPRHRMPYHAMPSHRPRRRRGCQANPRRRGLRTRVGFSVVARRKRWRARPGRPIDCSRCLPFRTAESSRSRAESTRETIIPSRSIGGRKGKTCMRQIPIVGSSRDERQVPLVGGVGPGPGDAQHKHQQPGPSPSLMSMATAVRSPATPLRTTSMEGTCCRCYSVRLLVV</sequence>
<dbReference type="InParanoid" id="A0A194YP90"/>
<organism evidence="2 3">
    <name type="scientific">Sorghum bicolor</name>
    <name type="common">Sorghum</name>
    <name type="synonym">Sorghum vulgare</name>
    <dbReference type="NCBI Taxonomy" id="4558"/>
    <lineage>
        <taxon>Eukaryota</taxon>
        <taxon>Viridiplantae</taxon>
        <taxon>Streptophyta</taxon>
        <taxon>Embryophyta</taxon>
        <taxon>Tracheophyta</taxon>
        <taxon>Spermatophyta</taxon>
        <taxon>Magnoliopsida</taxon>
        <taxon>Liliopsida</taxon>
        <taxon>Poales</taxon>
        <taxon>Poaceae</taxon>
        <taxon>PACMAD clade</taxon>
        <taxon>Panicoideae</taxon>
        <taxon>Andropogonodae</taxon>
        <taxon>Andropogoneae</taxon>
        <taxon>Sorghinae</taxon>
        <taxon>Sorghum</taxon>
    </lineage>
</organism>
<dbReference type="AlphaFoldDB" id="A0A194YP90"/>
<protein>
    <submittedName>
        <fullName evidence="2">Uncharacterized protein</fullName>
    </submittedName>
</protein>